<sequence length="162" mass="18769">MNPPLHYHIDQTESFRILLGECHLFNTTADVPWKTLSAKDPDGLKTASIPNTIYHTLQNASTSEHLILDVKLSPEDAEGEQMFFRNFFGYLDDCRIAGQPPSFFQLMVFLKAADTPLGLPMPTQWLRVVVSRVFMNVMGWWGEWVLGYEKTYEEYYTERKDI</sequence>
<name>A0ABP0BBW9_9PEZI</name>
<evidence type="ECO:0000313" key="1">
    <source>
        <dbReference type="EMBL" id="CAK7217054.1"/>
    </source>
</evidence>
<evidence type="ECO:0008006" key="3">
    <source>
        <dbReference type="Google" id="ProtNLM"/>
    </source>
</evidence>
<keyword evidence="2" id="KW-1185">Reference proteome</keyword>
<dbReference type="Proteomes" id="UP001642405">
    <property type="component" value="Unassembled WGS sequence"/>
</dbReference>
<organism evidence="1 2">
    <name type="scientific">Sporothrix curviconia</name>
    <dbReference type="NCBI Taxonomy" id="1260050"/>
    <lineage>
        <taxon>Eukaryota</taxon>
        <taxon>Fungi</taxon>
        <taxon>Dikarya</taxon>
        <taxon>Ascomycota</taxon>
        <taxon>Pezizomycotina</taxon>
        <taxon>Sordariomycetes</taxon>
        <taxon>Sordariomycetidae</taxon>
        <taxon>Ophiostomatales</taxon>
        <taxon>Ophiostomataceae</taxon>
        <taxon>Sporothrix</taxon>
    </lineage>
</organism>
<evidence type="ECO:0000313" key="2">
    <source>
        <dbReference type="Proteomes" id="UP001642405"/>
    </source>
</evidence>
<gene>
    <name evidence="1" type="ORF">SCUCBS95973_003021</name>
</gene>
<dbReference type="EMBL" id="CAWUHB010000012">
    <property type="protein sequence ID" value="CAK7217054.1"/>
    <property type="molecule type" value="Genomic_DNA"/>
</dbReference>
<protein>
    <recommendedName>
        <fullName evidence="3">Cupin type-1 domain-containing protein</fullName>
    </recommendedName>
</protein>
<reference evidence="1 2" key="1">
    <citation type="submission" date="2024-01" db="EMBL/GenBank/DDBJ databases">
        <authorList>
            <person name="Allen C."/>
            <person name="Tagirdzhanova G."/>
        </authorList>
    </citation>
    <scope>NUCLEOTIDE SEQUENCE [LARGE SCALE GENOMIC DNA]</scope>
</reference>
<accession>A0ABP0BBW9</accession>
<proteinExistence type="predicted"/>
<comment type="caution">
    <text evidence="1">The sequence shown here is derived from an EMBL/GenBank/DDBJ whole genome shotgun (WGS) entry which is preliminary data.</text>
</comment>